<dbReference type="InterPro" id="IPR009057">
    <property type="entry name" value="Homeodomain-like_sf"/>
</dbReference>
<gene>
    <name evidence="6" type="ORF">HNR73_005407</name>
</gene>
<feature type="DNA-binding region" description="H-T-H motif" evidence="4">
    <location>
        <begin position="40"/>
        <end position="59"/>
    </location>
</feature>
<feature type="domain" description="HTH tetR-type" evidence="5">
    <location>
        <begin position="19"/>
        <end position="77"/>
    </location>
</feature>
<accession>A0A841FJP1</accession>
<proteinExistence type="predicted"/>
<dbReference type="GO" id="GO:0003700">
    <property type="term" value="F:DNA-binding transcription factor activity"/>
    <property type="evidence" value="ECO:0007669"/>
    <property type="project" value="TreeGrafter"/>
</dbReference>
<dbReference type="PANTHER" id="PTHR30055:SF234">
    <property type="entry name" value="HTH-TYPE TRANSCRIPTIONAL REGULATOR BETI"/>
    <property type="match status" value="1"/>
</dbReference>
<keyword evidence="2 4" id="KW-0238">DNA-binding</keyword>
<protein>
    <submittedName>
        <fullName evidence="6">AcrR family transcriptional regulator</fullName>
    </submittedName>
</protein>
<keyword evidence="3" id="KW-0804">Transcription</keyword>
<evidence type="ECO:0000256" key="1">
    <source>
        <dbReference type="ARBA" id="ARBA00023015"/>
    </source>
</evidence>
<name>A0A841FJP1_9ACTN</name>
<evidence type="ECO:0000313" key="6">
    <source>
        <dbReference type="EMBL" id="MBB6037531.1"/>
    </source>
</evidence>
<sequence length="200" mass="21753">MSPDDEGSSARPSRRADAQRNIERILEAGLRLYGSAPGVSMSDVAKEAGVGRVTLYAHFPSRADLARAVVQRAIDDSVAAVEGLDLSGLPADEALRVLLRAQWHTLDRHRALRGNVRSDVDPEWLRERHDPAMGKLESLLSRGIAEGLFRADLPREWLSASMYHLIHAAADELAAGRLDPDAAVGVLAETLLSVLRPSPR</sequence>
<dbReference type="AlphaFoldDB" id="A0A841FJP1"/>
<dbReference type="PROSITE" id="PS50977">
    <property type="entry name" value="HTH_TETR_2"/>
    <property type="match status" value="1"/>
</dbReference>
<dbReference type="SUPFAM" id="SSF48498">
    <property type="entry name" value="Tetracyclin repressor-like, C-terminal domain"/>
    <property type="match status" value="1"/>
</dbReference>
<dbReference type="RefSeq" id="WP_184790342.1">
    <property type="nucleotide sequence ID" value="NZ_BONT01000093.1"/>
</dbReference>
<evidence type="ECO:0000313" key="7">
    <source>
        <dbReference type="Proteomes" id="UP000548476"/>
    </source>
</evidence>
<dbReference type="EMBL" id="JACHGT010000012">
    <property type="protein sequence ID" value="MBB6037531.1"/>
    <property type="molecule type" value="Genomic_DNA"/>
</dbReference>
<dbReference type="InterPro" id="IPR001647">
    <property type="entry name" value="HTH_TetR"/>
</dbReference>
<reference evidence="6 7" key="1">
    <citation type="submission" date="2020-08" db="EMBL/GenBank/DDBJ databases">
        <title>Genomic Encyclopedia of Type Strains, Phase IV (KMG-IV): sequencing the most valuable type-strain genomes for metagenomic binning, comparative biology and taxonomic classification.</title>
        <authorList>
            <person name="Goeker M."/>
        </authorList>
    </citation>
    <scope>NUCLEOTIDE SEQUENCE [LARGE SCALE GENOMIC DNA]</scope>
    <source>
        <strain evidence="6 7">YIM 65646</strain>
    </source>
</reference>
<evidence type="ECO:0000256" key="2">
    <source>
        <dbReference type="ARBA" id="ARBA00023125"/>
    </source>
</evidence>
<dbReference type="Proteomes" id="UP000548476">
    <property type="component" value="Unassembled WGS sequence"/>
</dbReference>
<dbReference type="PANTHER" id="PTHR30055">
    <property type="entry name" value="HTH-TYPE TRANSCRIPTIONAL REGULATOR RUTR"/>
    <property type="match status" value="1"/>
</dbReference>
<dbReference type="Pfam" id="PF00440">
    <property type="entry name" value="TetR_N"/>
    <property type="match status" value="1"/>
</dbReference>
<organism evidence="6 7">
    <name type="scientific">Phytomonospora endophytica</name>
    <dbReference type="NCBI Taxonomy" id="714109"/>
    <lineage>
        <taxon>Bacteria</taxon>
        <taxon>Bacillati</taxon>
        <taxon>Actinomycetota</taxon>
        <taxon>Actinomycetes</taxon>
        <taxon>Micromonosporales</taxon>
        <taxon>Micromonosporaceae</taxon>
        <taxon>Phytomonospora</taxon>
    </lineage>
</organism>
<dbReference type="InterPro" id="IPR050109">
    <property type="entry name" value="HTH-type_TetR-like_transc_reg"/>
</dbReference>
<keyword evidence="1" id="KW-0805">Transcription regulation</keyword>
<evidence type="ECO:0000256" key="3">
    <source>
        <dbReference type="ARBA" id="ARBA00023163"/>
    </source>
</evidence>
<dbReference type="InterPro" id="IPR036271">
    <property type="entry name" value="Tet_transcr_reg_TetR-rel_C_sf"/>
</dbReference>
<dbReference type="GO" id="GO:0000976">
    <property type="term" value="F:transcription cis-regulatory region binding"/>
    <property type="evidence" value="ECO:0007669"/>
    <property type="project" value="TreeGrafter"/>
</dbReference>
<comment type="caution">
    <text evidence="6">The sequence shown here is derived from an EMBL/GenBank/DDBJ whole genome shotgun (WGS) entry which is preliminary data.</text>
</comment>
<evidence type="ECO:0000256" key="4">
    <source>
        <dbReference type="PROSITE-ProRule" id="PRU00335"/>
    </source>
</evidence>
<dbReference type="SUPFAM" id="SSF46689">
    <property type="entry name" value="Homeodomain-like"/>
    <property type="match status" value="1"/>
</dbReference>
<evidence type="ECO:0000259" key="5">
    <source>
        <dbReference type="PROSITE" id="PS50977"/>
    </source>
</evidence>
<keyword evidence="7" id="KW-1185">Reference proteome</keyword>
<dbReference type="Gene3D" id="1.10.357.10">
    <property type="entry name" value="Tetracycline Repressor, domain 2"/>
    <property type="match status" value="1"/>
</dbReference>